<evidence type="ECO:0000256" key="5">
    <source>
        <dbReference type="ARBA" id="ARBA00023136"/>
    </source>
</evidence>
<dbReference type="RefSeq" id="WP_013820092.1">
    <property type="nucleotide sequence ID" value="NC_015572.1"/>
</dbReference>
<comment type="subcellular location">
    <subcellularLocation>
        <location evidence="1 6">Cell membrane</location>
        <topology evidence="1 6">Multi-pass membrane protein</topology>
    </subcellularLocation>
</comment>
<reference key="2">
    <citation type="submission" date="2011-05" db="EMBL/GenBank/DDBJ databases">
        <title>Complete genome sequence of the aerobic marine methanotroph Methylomonas methanica MC09.</title>
        <authorList>
            <person name="Boden R."/>
            <person name="Cunliffe M."/>
            <person name="Scanlan J."/>
            <person name="Moussard H."/>
            <person name="Kits K.D."/>
            <person name="Klotz M."/>
            <person name="Jetten M."/>
            <person name="Vuilleumier S."/>
            <person name="Han J."/>
            <person name="Peters L."/>
            <person name="Mikhailova N."/>
            <person name="Teshima H."/>
            <person name="Tapia R."/>
            <person name="Kyrpides N."/>
            <person name="Ivanova N."/>
            <person name="Pagani I."/>
            <person name="Cheng J.-F."/>
            <person name="Goodwin L."/>
            <person name="Han C."/>
            <person name="Hauser L."/>
            <person name="Land M."/>
            <person name="Lapidus A."/>
            <person name="Lucas S."/>
            <person name="Pitluck S."/>
            <person name="Woyke T."/>
            <person name="Stein L.Y."/>
            <person name="Murrell C."/>
        </authorList>
    </citation>
    <scope>NUCLEOTIDE SEQUENCE</scope>
    <source>
        <strain>MC09</strain>
    </source>
</reference>
<feature type="transmembrane region" description="Helical" evidence="6">
    <location>
        <begin position="132"/>
        <end position="151"/>
    </location>
</feature>
<evidence type="ECO:0000256" key="2">
    <source>
        <dbReference type="ARBA" id="ARBA00022475"/>
    </source>
</evidence>
<reference evidence="8 9" key="1">
    <citation type="journal article" date="2011" name="J. Bacteriol.">
        <title>Complete Genome Sequence of the Aerobic Marine Methanotroph Methylomonas methanica MC09.</title>
        <authorList>
            <person name="Boden R."/>
            <person name="Cunliffe M."/>
            <person name="Scanlan J."/>
            <person name="Moussard H."/>
            <person name="Kits K.D."/>
            <person name="Klotz M.G."/>
            <person name="Jetten M.S."/>
            <person name="Vuilleumier S."/>
            <person name="Han J."/>
            <person name="Peters L."/>
            <person name="Mikhailova N."/>
            <person name="Teshima H."/>
            <person name="Tapia R."/>
            <person name="Kyrpides N."/>
            <person name="Ivanova N."/>
            <person name="Pagani I."/>
            <person name="Cheng J.F."/>
            <person name="Goodwin L."/>
            <person name="Han C."/>
            <person name="Hauser L."/>
            <person name="Land M.L."/>
            <person name="Lapidus A."/>
            <person name="Lucas S."/>
            <person name="Pitluck S."/>
            <person name="Woyke T."/>
            <person name="Stein L."/>
            <person name="Murrell J.C."/>
        </authorList>
    </citation>
    <scope>NUCLEOTIDE SEQUENCE [LARGE SCALE GENOMIC DNA]</scope>
    <source>
        <strain evidence="8 9">MC09</strain>
    </source>
</reference>
<feature type="transmembrane region" description="Helical" evidence="6">
    <location>
        <begin position="163"/>
        <end position="182"/>
    </location>
</feature>
<evidence type="ECO:0000256" key="1">
    <source>
        <dbReference type="ARBA" id="ARBA00004651"/>
    </source>
</evidence>
<keyword evidence="2 6" id="KW-1003">Cell membrane</keyword>
<evidence type="ECO:0000259" key="7">
    <source>
        <dbReference type="Pfam" id="PF09335"/>
    </source>
</evidence>
<dbReference type="AlphaFoldDB" id="G0A7M4"/>
<keyword evidence="4 6" id="KW-1133">Transmembrane helix</keyword>
<name>G0A7M4_METMM</name>
<feature type="transmembrane region" description="Helical" evidence="6">
    <location>
        <begin position="78"/>
        <end position="103"/>
    </location>
</feature>
<feature type="domain" description="VTT" evidence="7">
    <location>
        <begin position="70"/>
        <end position="182"/>
    </location>
</feature>
<evidence type="ECO:0000313" key="9">
    <source>
        <dbReference type="Proteomes" id="UP000008888"/>
    </source>
</evidence>
<feature type="transmembrane region" description="Helical" evidence="6">
    <location>
        <begin position="194"/>
        <end position="216"/>
    </location>
</feature>
<feature type="transmembrane region" description="Helical" evidence="6">
    <location>
        <begin position="47"/>
        <end position="66"/>
    </location>
</feature>
<dbReference type="Proteomes" id="UP000008888">
    <property type="component" value="Chromosome"/>
</dbReference>
<dbReference type="EMBL" id="CP002738">
    <property type="protein sequence ID" value="AEG01867.1"/>
    <property type="molecule type" value="Genomic_DNA"/>
</dbReference>
<organism evidence="8 9">
    <name type="scientific">Methylomonas methanica (strain DSM 25384 / MC09)</name>
    <dbReference type="NCBI Taxonomy" id="857087"/>
    <lineage>
        <taxon>Bacteria</taxon>
        <taxon>Pseudomonadati</taxon>
        <taxon>Pseudomonadota</taxon>
        <taxon>Gammaproteobacteria</taxon>
        <taxon>Methylococcales</taxon>
        <taxon>Methylococcaceae</taxon>
        <taxon>Methylomonas</taxon>
    </lineage>
</organism>
<keyword evidence="9" id="KW-1185">Reference proteome</keyword>
<dbReference type="KEGG" id="mmt:Metme_3501"/>
<keyword evidence="3 6" id="KW-0812">Transmembrane</keyword>
<accession>G0A7M4</accession>
<sequence>MSITKSKNLALILPAFLVITFYFSDQLTLEAFKDHKSLIAAFITQNYVLSVILFFLSCVVFVNSPVPFAAVIKMLSGFFFGFYMGAIYNIAATLLACAVGFGISRYAFKDLFERLYYDRLKTLEADIEENGFYYFLSLRLVMVVPYFLINILAGISRISFKKYLLSSALGVMPASLVYANGGNKLEHINSIDELFSPGVIASVLLIALMSLSPLLLKKYRYAKQ</sequence>
<proteinExistence type="inferred from homology"/>
<evidence type="ECO:0000256" key="6">
    <source>
        <dbReference type="RuleBase" id="RU366058"/>
    </source>
</evidence>
<dbReference type="Pfam" id="PF09335">
    <property type="entry name" value="VTT_dom"/>
    <property type="match status" value="1"/>
</dbReference>
<dbReference type="OrthoDB" id="9800167at2"/>
<dbReference type="STRING" id="857087.Metme_3501"/>
<gene>
    <name evidence="8" type="ordered locus">Metme_3501</name>
</gene>
<evidence type="ECO:0000313" key="8">
    <source>
        <dbReference type="EMBL" id="AEG01867.1"/>
    </source>
</evidence>
<dbReference type="PANTHER" id="PTHR12677:SF59">
    <property type="entry name" value="GOLGI APPARATUS MEMBRANE PROTEIN TVP38-RELATED"/>
    <property type="match status" value="1"/>
</dbReference>
<comment type="similarity">
    <text evidence="6">Belongs to the TVP38/TMEM64 family.</text>
</comment>
<evidence type="ECO:0000256" key="3">
    <source>
        <dbReference type="ARBA" id="ARBA00022692"/>
    </source>
</evidence>
<evidence type="ECO:0000256" key="4">
    <source>
        <dbReference type="ARBA" id="ARBA00022989"/>
    </source>
</evidence>
<dbReference type="HOGENOM" id="CLU_038944_7_0_6"/>
<dbReference type="GO" id="GO:0005886">
    <property type="term" value="C:plasma membrane"/>
    <property type="evidence" value="ECO:0007669"/>
    <property type="project" value="UniProtKB-SubCell"/>
</dbReference>
<dbReference type="eggNOG" id="COG0398">
    <property type="taxonomic scope" value="Bacteria"/>
</dbReference>
<dbReference type="PANTHER" id="PTHR12677">
    <property type="entry name" value="GOLGI APPARATUS MEMBRANE PROTEIN TVP38-RELATED"/>
    <property type="match status" value="1"/>
</dbReference>
<reference evidence="9" key="3">
    <citation type="submission" date="2011-05" db="EMBL/GenBank/DDBJ databases">
        <title>Complete sequence of Methylomonas methanica MC09.</title>
        <authorList>
            <consortium name="US DOE Joint Genome Institute"/>
            <person name="Lucas S."/>
            <person name="Han J."/>
            <person name="Lapidus A."/>
            <person name="Cheng J.-F."/>
            <person name="Goodwin L."/>
            <person name="Pitluck S."/>
            <person name="Peters L."/>
            <person name="Mikhailova N."/>
            <person name="Teshima H."/>
            <person name="Han C."/>
            <person name="Tapia R."/>
            <person name="Land M."/>
            <person name="Hauser L."/>
            <person name="Kyrpides N."/>
            <person name="Ivanova N."/>
            <person name="Pagani I."/>
            <person name="Stein L."/>
            <person name="Woyke T."/>
        </authorList>
    </citation>
    <scope>NUCLEOTIDE SEQUENCE [LARGE SCALE GENOMIC DNA]</scope>
    <source>
        <strain evidence="9">MC09</strain>
    </source>
</reference>
<dbReference type="InterPro" id="IPR015414">
    <property type="entry name" value="TMEM64"/>
</dbReference>
<dbReference type="InterPro" id="IPR032816">
    <property type="entry name" value="VTT_dom"/>
</dbReference>
<protein>
    <recommendedName>
        <fullName evidence="6">TVP38/TMEM64 family membrane protein</fullName>
    </recommendedName>
</protein>
<keyword evidence="5 6" id="KW-0472">Membrane</keyword>